<evidence type="ECO:0000259" key="9">
    <source>
        <dbReference type="Pfam" id="PF07885"/>
    </source>
</evidence>
<dbReference type="GO" id="GO:0030322">
    <property type="term" value="P:stabilization of membrane potential"/>
    <property type="evidence" value="ECO:0007669"/>
    <property type="project" value="TreeGrafter"/>
</dbReference>
<evidence type="ECO:0000256" key="4">
    <source>
        <dbReference type="ARBA" id="ARBA00022989"/>
    </source>
</evidence>
<evidence type="ECO:0000313" key="10">
    <source>
        <dbReference type="Proteomes" id="UP000887540"/>
    </source>
</evidence>
<evidence type="ECO:0000256" key="7">
    <source>
        <dbReference type="ARBA" id="ARBA00023303"/>
    </source>
</evidence>
<keyword evidence="2" id="KW-0813">Transport</keyword>
<dbReference type="PANTHER" id="PTHR11003:SF335">
    <property type="entry name" value="POTASSIUM CHANNEL DOMAIN-CONTAINING PROTEIN"/>
    <property type="match status" value="1"/>
</dbReference>
<name>A0A914D434_9BILA</name>
<accession>A0A914D434</accession>
<dbReference type="InterPro" id="IPR013099">
    <property type="entry name" value="K_chnl_dom"/>
</dbReference>
<dbReference type="PANTHER" id="PTHR11003">
    <property type="entry name" value="POTASSIUM CHANNEL, SUBFAMILY K"/>
    <property type="match status" value="1"/>
</dbReference>
<keyword evidence="6 8" id="KW-0472">Membrane</keyword>
<evidence type="ECO:0000256" key="8">
    <source>
        <dbReference type="SAM" id="Phobius"/>
    </source>
</evidence>
<dbReference type="Gene3D" id="1.10.287.70">
    <property type="match status" value="1"/>
</dbReference>
<feature type="transmembrane region" description="Helical" evidence="8">
    <location>
        <begin position="49"/>
        <end position="74"/>
    </location>
</feature>
<dbReference type="Pfam" id="PF07885">
    <property type="entry name" value="Ion_trans_2"/>
    <property type="match status" value="1"/>
</dbReference>
<dbReference type="GO" id="GO:0015271">
    <property type="term" value="F:outward rectifier potassium channel activity"/>
    <property type="evidence" value="ECO:0007669"/>
    <property type="project" value="TreeGrafter"/>
</dbReference>
<organism evidence="10 11">
    <name type="scientific">Acrobeloides nanus</name>
    <dbReference type="NCBI Taxonomy" id="290746"/>
    <lineage>
        <taxon>Eukaryota</taxon>
        <taxon>Metazoa</taxon>
        <taxon>Ecdysozoa</taxon>
        <taxon>Nematoda</taxon>
        <taxon>Chromadorea</taxon>
        <taxon>Rhabditida</taxon>
        <taxon>Tylenchina</taxon>
        <taxon>Cephalobomorpha</taxon>
        <taxon>Cephaloboidea</taxon>
        <taxon>Cephalobidae</taxon>
        <taxon>Acrobeloides</taxon>
    </lineage>
</organism>
<evidence type="ECO:0000256" key="6">
    <source>
        <dbReference type="ARBA" id="ARBA00023136"/>
    </source>
</evidence>
<dbReference type="GO" id="GO:0005886">
    <property type="term" value="C:plasma membrane"/>
    <property type="evidence" value="ECO:0007669"/>
    <property type="project" value="TreeGrafter"/>
</dbReference>
<reference evidence="11" key="1">
    <citation type="submission" date="2022-11" db="UniProtKB">
        <authorList>
            <consortium name="WormBaseParasite"/>
        </authorList>
    </citation>
    <scope>IDENTIFICATION</scope>
</reference>
<dbReference type="InterPro" id="IPR003280">
    <property type="entry name" value="2pore_dom_K_chnl"/>
</dbReference>
<keyword evidence="3 8" id="KW-0812">Transmembrane</keyword>
<evidence type="ECO:0000256" key="1">
    <source>
        <dbReference type="ARBA" id="ARBA00004141"/>
    </source>
</evidence>
<keyword evidence="10" id="KW-1185">Reference proteome</keyword>
<dbReference type="Proteomes" id="UP000887540">
    <property type="component" value="Unplaced"/>
</dbReference>
<dbReference type="WBParaSite" id="ACRNAN_scaffold17831.g9821.t1">
    <property type="protein sequence ID" value="ACRNAN_scaffold17831.g9821.t1"/>
    <property type="gene ID" value="ACRNAN_scaffold17831.g9821"/>
</dbReference>
<evidence type="ECO:0000256" key="3">
    <source>
        <dbReference type="ARBA" id="ARBA00022692"/>
    </source>
</evidence>
<sequence>MSISTMSTMNTVIRSPDLILAEKESDISKSPLTIKKSALKRKFIQNLKIVLPHLFLYIFTFCFILLGALIMHIIELPYEIKAREIEIVKFSNFKEKHLIKLGRMVPLKDRANFKTIFEKYSNEIAELLLESKFARKNDFGSKIQNSNENLWDFGNSLFYATAVLTTIGNTRLIPLTVFGRIFTMVYAFVGIPLLLVTIADMAKILNDFIYWLLRKHKHFNIMVSTL</sequence>
<keyword evidence="5" id="KW-0406">Ion transport</keyword>
<keyword evidence="7" id="KW-0407">Ion channel</keyword>
<dbReference type="GO" id="GO:0022841">
    <property type="term" value="F:potassium ion leak channel activity"/>
    <property type="evidence" value="ECO:0007669"/>
    <property type="project" value="TreeGrafter"/>
</dbReference>
<evidence type="ECO:0000313" key="11">
    <source>
        <dbReference type="WBParaSite" id="ACRNAN_scaffold17831.g9821.t1"/>
    </source>
</evidence>
<dbReference type="SUPFAM" id="SSF81324">
    <property type="entry name" value="Voltage-gated potassium channels"/>
    <property type="match status" value="1"/>
</dbReference>
<proteinExistence type="predicted"/>
<comment type="subcellular location">
    <subcellularLocation>
        <location evidence="1">Membrane</location>
        <topology evidence="1">Multi-pass membrane protein</topology>
    </subcellularLocation>
</comment>
<protein>
    <submittedName>
        <fullName evidence="11">Potassium channel domain-containing protein</fullName>
    </submittedName>
</protein>
<dbReference type="AlphaFoldDB" id="A0A914D434"/>
<keyword evidence="4 8" id="KW-1133">Transmembrane helix</keyword>
<feature type="transmembrane region" description="Helical" evidence="8">
    <location>
        <begin position="181"/>
        <end position="205"/>
    </location>
</feature>
<evidence type="ECO:0000256" key="5">
    <source>
        <dbReference type="ARBA" id="ARBA00023065"/>
    </source>
</evidence>
<evidence type="ECO:0000256" key="2">
    <source>
        <dbReference type="ARBA" id="ARBA00022448"/>
    </source>
</evidence>
<feature type="domain" description="Potassium channel" evidence="9">
    <location>
        <begin position="146"/>
        <end position="205"/>
    </location>
</feature>